<keyword evidence="1" id="KW-0472">Membrane</keyword>
<dbReference type="RefSeq" id="WP_105041556.1">
    <property type="nucleotide sequence ID" value="NZ_MQWA01000001.1"/>
</dbReference>
<reference evidence="2 3" key="1">
    <citation type="submission" date="2016-12" db="EMBL/GenBank/DDBJ databases">
        <title>Study of bacterial adaptation to deep sea.</title>
        <authorList>
            <person name="Song J."/>
            <person name="Yoshizawa S."/>
            <person name="Kogure K."/>
        </authorList>
    </citation>
    <scope>NUCLEOTIDE SEQUENCE [LARGE SCALE GENOMIC DNA]</scope>
    <source>
        <strain evidence="2 3">SAORIC-165</strain>
    </source>
</reference>
<keyword evidence="1" id="KW-1133">Transmembrane helix</keyword>
<dbReference type="OrthoDB" id="190111at2"/>
<protein>
    <submittedName>
        <fullName evidence="2">Uncharacterized protein</fullName>
    </submittedName>
</protein>
<keyword evidence="3" id="KW-1185">Reference proteome</keyword>
<dbReference type="EMBL" id="MQWA01000001">
    <property type="protein sequence ID" value="PQJ27067.1"/>
    <property type="molecule type" value="Genomic_DNA"/>
</dbReference>
<name>A0A2S7TXV6_9BACT</name>
<evidence type="ECO:0000256" key="1">
    <source>
        <dbReference type="SAM" id="Phobius"/>
    </source>
</evidence>
<sequence>MSTPNTEATGKPTPIAGCIIFLVILGMVVFLACIGWYSYHENKDAIISISELEKDVPALASTEDTSATDALDAKVDIFSDAVKSGKRAEITFTVDEMNLAIAHYPKLKGFRETLSVSQITDKSIISDICFTVRAGFDGLRYVNATMTVEPMIAMGSVFPIVSEITPDNGNPVPEKYTKELPTFLFSEYRKDKALADVYNKLSKVTLSDGKITILSDPKMPIEGAIPENVDSERDRAFALFGLLVFMLVTTVAFLLWVRKRKQKAAEGVA</sequence>
<feature type="transmembrane region" description="Helical" evidence="1">
    <location>
        <begin position="236"/>
        <end position="257"/>
    </location>
</feature>
<evidence type="ECO:0000313" key="3">
    <source>
        <dbReference type="Proteomes" id="UP000239907"/>
    </source>
</evidence>
<organism evidence="2 3">
    <name type="scientific">Rubritalea profundi</name>
    <dbReference type="NCBI Taxonomy" id="1658618"/>
    <lineage>
        <taxon>Bacteria</taxon>
        <taxon>Pseudomonadati</taxon>
        <taxon>Verrucomicrobiota</taxon>
        <taxon>Verrucomicrobiia</taxon>
        <taxon>Verrucomicrobiales</taxon>
        <taxon>Rubritaleaceae</taxon>
        <taxon>Rubritalea</taxon>
    </lineage>
</organism>
<gene>
    <name evidence="2" type="ORF">BSZ32_00150</name>
</gene>
<dbReference type="AlphaFoldDB" id="A0A2S7TXV6"/>
<evidence type="ECO:0000313" key="2">
    <source>
        <dbReference type="EMBL" id="PQJ27067.1"/>
    </source>
</evidence>
<feature type="transmembrane region" description="Helical" evidence="1">
    <location>
        <begin position="12"/>
        <end position="39"/>
    </location>
</feature>
<proteinExistence type="predicted"/>
<dbReference type="Proteomes" id="UP000239907">
    <property type="component" value="Unassembled WGS sequence"/>
</dbReference>
<accession>A0A2S7TXV6</accession>
<comment type="caution">
    <text evidence="2">The sequence shown here is derived from an EMBL/GenBank/DDBJ whole genome shotgun (WGS) entry which is preliminary data.</text>
</comment>
<keyword evidence="1" id="KW-0812">Transmembrane</keyword>